<comment type="caution">
    <text evidence="5">The sequence shown here is derived from an EMBL/GenBank/DDBJ whole genome shotgun (WGS) entry which is preliminary data.</text>
</comment>
<dbReference type="Proteomes" id="UP000318834">
    <property type="component" value="Unassembled WGS sequence"/>
</dbReference>
<dbReference type="InterPro" id="IPR029063">
    <property type="entry name" value="SAM-dependent_MTases_sf"/>
</dbReference>
<evidence type="ECO:0000259" key="4">
    <source>
        <dbReference type="Pfam" id="PF13649"/>
    </source>
</evidence>
<dbReference type="AlphaFoldDB" id="A0A537ITK6"/>
<keyword evidence="2 5" id="KW-0808">Transferase</keyword>
<sequence>MPETLPSQYDDFAWFYHKYWGSGQSSFVTRALPVLERFLLALVPRGGRILDLCCGTGQLAGELVQRGYQVTGVDGSAEMLKFARHTSPEAEFVHADVRTFALPSLYDGAVCLFDSLNHVMRLNELHAAFRNVRAVLRREAPFMCDFNMDAGYQARWQGSFGLAEDDHALVFRSTYDAEARVAQSIGTMFRLEHGAWRRADLTMHQRCYSADEITGALRSTGFAAISTYDAERDLGMRGQVGRTFFLSRRR</sequence>
<reference evidence="5 6" key="1">
    <citation type="journal article" date="2019" name="Nat. Microbiol.">
        <title>Mediterranean grassland soil C-N compound turnover is dependent on rainfall and depth, and is mediated by genomically divergent microorganisms.</title>
        <authorList>
            <person name="Diamond S."/>
            <person name="Andeer P.F."/>
            <person name="Li Z."/>
            <person name="Crits-Christoph A."/>
            <person name="Burstein D."/>
            <person name="Anantharaman K."/>
            <person name="Lane K.R."/>
            <person name="Thomas B.C."/>
            <person name="Pan C."/>
            <person name="Northen T.R."/>
            <person name="Banfield J.F."/>
        </authorList>
    </citation>
    <scope>NUCLEOTIDE SEQUENCE [LARGE SCALE GENOMIC DNA]</scope>
    <source>
        <strain evidence="5">NP_8</strain>
    </source>
</reference>
<evidence type="ECO:0000313" key="6">
    <source>
        <dbReference type="Proteomes" id="UP000318834"/>
    </source>
</evidence>
<organism evidence="5 6">
    <name type="scientific">Candidatus Segetimicrobium genomatis</name>
    <dbReference type="NCBI Taxonomy" id="2569760"/>
    <lineage>
        <taxon>Bacteria</taxon>
        <taxon>Bacillati</taxon>
        <taxon>Candidatus Sysuimicrobiota</taxon>
        <taxon>Candidatus Sysuimicrobiia</taxon>
        <taxon>Candidatus Sysuimicrobiales</taxon>
        <taxon>Candidatus Segetimicrobiaceae</taxon>
        <taxon>Candidatus Segetimicrobium</taxon>
    </lineage>
</organism>
<dbReference type="PANTHER" id="PTHR43464:SF19">
    <property type="entry name" value="UBIQUINONE BIOSYNTHESIS O-METHYLTRANSFERASE, MITOCHONDRIAL"/>
    <property type="match status" value="1"/>
</dbReference>
<dbReference type="Pfam" id="PF13649">
    <property type="entry name" value="Methyltransf_25"/>
    <property type="match status" value="1"/>
</dbReference>
<dbReference type="EMBL" id="VBAP01000054">
    <property type="protein sequence ID" value="TMI74663.1"/>
    <property type="molecule type" value="Genomic_DNA"/>
</dbReference>
<dbReference type="SUPFAM" id="SSF53335">
    <property type="entry name" value="S-adenosyl-L-methionine-dependent methyltransferases"/>
    <property type="match status" value="1"/>
</dbReference>
<keyword evidence="1 5" id="KW-0489">Methyltransferase</keyword>
<gene>
    <name evidence="5" type="ORF">E6H05_07795</name>
</gene>
<evidence type="ECO:0000256" key="3">
    <source>
        <dbReference type="ARBA" id="ARBA00022691"/>
    </source>
</evidence>
<evidence type="ECO:0000256" key="1">
    <source>
        <dbReference type="ARBA" id="ARBA00022603"/>
    </source>
</evidence>
<proteinExistence type="predicted"/>
<dbReference type="GO" id="GO:0008168">
    <property type="term" value="F:methyltransferase activity"/>
    <property type="evidence" value="ECO:0007669"/>
    <property type="project" value="UniProtKB-KW"/>
</dbReference>
<feature type="domain" description="Methyltransferase" evidence="4">
    <location>
        <begin position="49"/>
        <end position="138"/>
    </location>
</feature>
<dbReference type="GO" id="GO:0032259">
    <property type="term" value="P:methylation"/>
    <property type="evidence" value="ECO:0007669"/>
    <property type="project" value="UniProtKB-KW"/>
</dbReference>
<name>A0A537ITK6_9BACT</name>
<dbReference type="InterPro" id="IPR041698">
    <property type="entry name" value="Methyltransf_25"/>
</dbReference>
<keyword evidence="3" id="KW-0949">S-adenosyl-L-methionine</keyword>
<evidence type="ECO:0000313" key="5">
    <source>
        <dbReference type="EMBL" id="TMI74663.1"/>
    </source>
</evidence>
<dbReference type="CDD" id="cd02440">
    <property type="entry name" value="AdoMet_MTases"/>
    <property type="match status" value="1"/>
</dbReference>
<protein>
    <submittedName>
        <fullName evidence="5">Class I SAM-dependent methyltransferase</fullName>
    </submittedName>
</protein>
<dbReference type="PANTHER" id="PTHR43464">
    <property type="entry name" value="METHYLTRANSFERASE"/>
    <property type="match status" value="1"/>
</dbReference>
<dbReference type="Gene3D" id="3.40.50.150">
    <property type="entry name" value="Vaccinia Virus protein VP39"/>
    <property type="match status" value="1"/>
</dbReference>
<dbReference type="Gene3D" id="2.20.25.110">
    <property type="entry name" value="S-adenosyl-L-methionine-dependent methyltransferases"/>
    <property type="match status" value="1"/>
</dbReference>
<accession>A0A537ITK6</accession>
<evidence type="ECO:0000256" key="2">
    <source>
        <dbReference type="ARBA" id="ARBA00022679"/>
    </source>
</evidence>